<keyword evidence="2" id="KW-1185">Reference proteome</keyword>
<dbReference type="EMBL" id="CM055743">
    <property type="protein sequence ID" value="KAJ8000339.1"/>
    <property type="molecule type" value="Genomic_DNA"/>
</dbReference>
<protein>
    <submittedName>
        <fullName evidence="1">Uncharacterized protein</fullName>
    </submittedName>
</protein>
<sequence length="136" mass="14325">MPGPCLFGLLTLGHSSSPATHCLSILSLRTESYHWYVWANPGHPSSPHGRLEAPSSQLPSFDPKLQQRAARLVHGYGGPLPSSAGYSRHAGPRGKEKLGSSLLSLSSGNIRLSNPPEADSGRTAQVVFQGGISESA</sequence>
<dbReference type="Proteomes" id="UP001157502">
    <property type="component" value="Chromosome 16"/>
</dbReference>
<organism evidence="1 2">
    <name type="scientific">Dallia pectoralis</name>
    <name type="common">Alaska blackfish</name>
    <dbReference type="NCBI Taxonomy" id="75939"/>
    <lineage>
        <taxon>Eukaryota</taxon>
        <taxon>Metazoa</taxon>
        <taxon>Chordata</taxon>
        <taxon>Craniata</taxon>
        <taxon>Vertebrata</taxon>
        <taxon>Euteleostomi</taxon>
        <taxon>Actinopterygii</taxon>
        <taxon>Neopterygii</taxon>
        <taxon>Teleostei</taxon>
        <taxon>Protacanthopterygii</taxon>
        <taxon>Esociformes</taxon>
        <taxon>Umbridae</taxon>
        <taxon>Dallia</taxon>
    </lineage>
</organism>
<name>A0ACC2G9M2_DALPE</name>
<comment type="caution">
    <text evidence="1">The sequence shown here is derived from an EMBL/GenBank/DDBJ whole genome shotgun (WGS) entry which is preliminary data.</text>
</comment>
<reference evidence="1" key="1">
    <citation type="submission" date="2021-05" db="EMBL/GenBank/DDBJ databases">
        <authorList>
            <person name="Pan Q."/>
            <person name="Jouanno E."/>
            <person name="Zahm M."/>
            <person name="Klopp C."/>
            <person name="Cabau C."/>
            <person name="Louis A."/>
            <person name="Berthelot C."/>
            <person name="Parey E."/>
            <person name="Roest Crollius H."/>
            <person name="Montfort J."/>
            <person name="Robinson-Rechavi M."/>
            <person name="Bouchez O."/>
            <person name="Lampietro C."/>
            <person name="Lopez Roques C."/>
            <person name="Donnadieu C."/>
            <person name="Postlethwait J."/>
            <person name="Bobe J."/>
            <person name="Dillon D."/>
            <person name="Chandos A."/>
            <person name="von Hippel F."/>
            <person name="Guiguen Y."/>
        </authorList>
    </citation>
    <scope>NUCLEOTIDE SEQUENCE</scope>
    <source>
        <strain evidence="1">YG-Jan2019</strain>
    </source>
</reference>
<gene>
    <name evidence="1" type="ORF">DPEC_G00203800</name>
</gene>
<proteinExistence type="predicted"/>
<evidence type="ECO:0000313" key="1">
    <source>
        <dbReference type="EMBL" id="KAJ8000339.1"/>
    </source>
</evidence>
<evidence type="ECO:0000313" key="2">
    <source>
        <dbReference type="Proteomes" id="UP001157502"/>
    </source>
</evidence>
<accession>A0ACC2G9M2</accession>